<gene>
    <name evidence="1" type="ORF">L2737_15325</name>
</gene>
<name>A0ABT0KS40_9GAMM</name>
<organism evidence="1 2">
    <name type="scientific">Shewanella electrodiphila</name>
    <dbReference type="NCBI Taxonomy" id="934143"/>
    <lineage>
        <taxon>Bacteria</taxon>
        <taxon>Pseudomonadati</taxon>
        <taxon>Pseudomonadota</taxon>
        <taxon>Gammaproteobacteria</taxon>
        <taxon>Alteromonadales</taxon>
        <taxon>Shewanellaceae</taxon>
        <taxon>Shewanella</taxon>
    </lineage>
</organism>
<proteinExistence type="predicted"/>
<evidence type="ECO:0000313" key="2">
    <source>
        <dbReference type="Proteomes" id="UP001202134"/>
    </source>
</evidence>
<keyword evidence="2" id="KW-1185">Reference proteome</keyword>
<sequence>MEYYHFTNTEYGINNLVNRRIKASTLDNLNDPFEMLGIELSNKAIRKSIKVMKSEMTKKFGILCFSKTWSNPVQWGHYADNHRGLCLGFEIKKEDLKAVEYVSKRLNSNIIKNPEFPTTLLTTKFSHWRYEKEHRTVLELSKFVKEGSLYFQGFNESLKLTKVIIGSESKLTREEVRKHLTELDNGVEIIHARAAFKDFKIVTDRSKQ</sequence>
<accession>A0ABT0KS40</accession>
<protein>
    <submittedName>
        <fullName evidence="1">DUF2971 domain-containing protein</fullName>
    </submittedName>
</protein>
<dbReference type="RefSeq" id="WP_248956281.1">
    <property type="nucleotide sequence ID" value="NZ_JAKIKU010000008.1"/>
</dbReference>
<dbReference type="Proteomes" id="UP001202134">
    <property type="component" value="Unassembled WGS sequence"/>
</dbReference>
<evidence type="ECO:0000313" key="1">
    <source>
        <dbReference type="EMBL" id="MCL1046683.1"/>
    </source>
</evidence>
<reference evidence="1 2" key="1">
    <citation type="submission" date="2022-01" db="EMBL/GenBank/DDBJ databases">
        <title>Whole genome-based taxonomy of the Shewanellaceae.</title>
        <authorList>
            <person name="Martin-Rodriguez A.J."/>
        </authorList>
    </citation>
    <scope>NUCLEOTIDE SEQUENCE [LARGE SCALE GENOMIC DNA]</scope>
    <source>
        <strain evidence="1 2">DSM 24955</strain>
    </source>
</reference>
<dbReference type="EMBL" id="JAKIKU010000008">
    <property type="protein sequence ID" value="MCL1046683.1"/>
    <property type="molecule type" value="Genomic_DNA"/>
</dbReference>
<comment type="caution">
    <text evidence="1">The sequence shown here is derived from an EMBL/GenBank/DDBJ whole genome shotgun (WGS) entry which is preliminary data.</text>
</comment>